<comment type="caution">
    <text evidence="1">The sequence shown here is derived from an EMBL/GenBank/DDBJ whole genome shotgun (WGS) entry which is preliminary data.</text>
</comment>
<evidence type="ECO:0000313" key="2">
    <source>
        <dbReference type="Proteomes" id="UP000712600"/>
    </source>
</evidence>
<dbReference type="AlphaFoldDB" id="A0A8S9RV73"/>
<name>A0A8S9RV73_BRACR</name>
<gene>
    <name evidence="1" type="ORF">F2Q69_00029505</name>
</gene>
<protein>
    <submittedName>
        <fullName evidence="1">Uncharacterized protein</fullName>
    </submittedName>
</protein>
<dbReference type="Proteomes" id="UP000712600">
    <property type="component" value="Unassembled WGS sequence"/>
</dbReference>
<organism evidence="1 2">
    <name type="scientific">Brassica cretica</name>
    <name type="common">Mustard</name>
    <dbReference type="NCBI Taxonomy" id="69181"/>
    <lineage>
        <taxon>Eukaryota</taxon>
        <taxon>Viridiplantae</taxon>
        <taxon>Streptophyta</taxon>
        <taxon>Embryophyta</taxon>
        <taxon>Tracheophyta</taxon>
        <taxon>Spermatophyta</taxon>
        <taxon>Magnoliopsida</taxon>
        <taxon>eudicotyledons</taxon>
        <taxon>Gunneridae</taxon>
        <taxon>Pentapetalae</taxon>
        <taxon>rosids</taxon>
        <taxon>malvids</taxon>
        <taxon>Brassicales</taxon>
        <taxon>Brassicaceae</taxon>
        <taxon>Brassiceae</taxon>
        <taxon>Brassica</taxon>
    </lineage>
</organism>
<evidence type="ECO:0000313" key="1">
    <source>
        <dbReference type="EMBL" id="KAF3585211.1"/>
    </source>
</evidence>
<reference evidence="1" key="1">
    <citation type="submission" date="2019-12" db="EMBL/GenBank/DDBJ databases">
        <title>Genome sequencing and annotation of Brassica cretica.</title>
        <authorList>
            <person name="Studholme D.J."/>
            <person name="Sarris P."/>
        </authorList>
    </citation>
    <scope>NUCLEOTIDE SEQUENCE</scope>
    <source>
        <strain evidence="1">PFS-109/04</strain>
        <tissue evidence="1">Leaf</tissue>
    </source>
</reference>
<dbReference type="EMBL" id="QGKX02000088">
    <property type="protein sequence ID" value="KAF3585211.1"/>
    <property type="molecule type" value="Genomic_DNA"/>
</dbReference>
<proteinExistence type="predicted"/>
<accession>A0A8S9RV73</accession>
<sequence length="121" mass="13195">MSETVRSLRSDHKNGLVGRYVATDSIADRSLCSDRLVADRSLRSHRLVADRSLRSDRLILGLPLIARFRHRTRGITCAVKSTGVAHSQQAFPREDIAPAILLSQVPLRPGPHSEPGGGPVP</sequence>